<dbReference type="InterPro" id="IPR052566">
    <property type="entry name" value="Non-lysos_glucosylceramidase"/>
</dbReference>
<evidence type="ECO:0000313" key="5">
    <source>
        <dbReference type="Proteomes" id="UP001347796"/>
    </source>
</evidence>
<dbReference type="GO" id="GO:0005975">
    <property type="term" value="P:carbohydrate metabolic process"/>
    <property type="evidence" value="ECO:0007669"/>
    <property type="project" value="InterPro"/>
</dbReference>
<dbReference type="PANTHER" id="PTHR12654">
    <property type="entry name" value="BILE ACID BETA-GLUCOSIDASE-RELATED"/>
    <property type="match status" value="1"/>
</dbReference>
<dbReference type="InterPro" id="IPR006775">
    <property type="entry name" value="GH116_catalytic"/>
</dbReference>
<protein>
    <submittedName>
        <fullName evidence="4">Uncharacterized protein</fullName>
    </submittedName>
</protein>
<sequence length="959" mass="107307">MKLINSICILVGCFTVTQQLQTFQLPAYLTPGLNQGTVRSEDQYTWLVQPCSYLEAENVSAPYQTWSSPTFVNYRYQVCGDNCTIPPPIGVRSAVPLGGISTGSIELRADGTLHEWTIINQSPSSAAKIQIFDDAFFGIKVSRKVSNTLKFVPFKNIQTKKYLNVFWQDTYRPTNAVNQAFVLRTHPPSGLPGVQSLTYQGLYPSAQLTVNDDRLPLKNVSLTAMSTYFVNDMNSSATPAISFIFSATNPSKTDTIEASFMFNLPFGLEKNTDRSFTFKPESLKDENFDELLMAATSDLDCLNLCNTWDPCSTWTFNSDDTSCLLSSTVNLNGYNTFKSSGIKGYWTASQLQNLKCLTLDRPGESPPSGNISLCSNSALESLTFGVGNDINTLWNTFAEKGEFDFTGRKELGIHGAISAKLTILPGETVQFPMTMAWFYPNRDFGETVYGNWYRNLFVSSEDVAQNILNGEKINLKEQTTAINKLHEAFLTPGSSVPVWLSDLLINSLGHIRSAMWFADGKWRQWEAYDCSNMDSVHNDGERHIPYIMFFPGSIRNKMVAWAKSQLSDGMIPEQLQSNCFTKHFGNIIDVPSGRIMSDVSSMFIVYLLELYRWENDTALLTELWPYAKRAAEWHILVSKRYGLPYRLQNTYDVIGLDAYDICTYNSAFHLLGMRAAEELAKVMGDTEFASITREAFTVGQIALDQYLWNDTMGYYNSYKRDLSNLTEPNPGALMTDCFYAQVLAHSAGLGDLVDSQKLATHLKSELILNDSPYGMLVQTGRYPYPGPPQDNAVWMMGNPNWASTQLRLGLNPNEALNVAKKSLDRYRTVLNDLWNVAGVSGGLGYGADGQPYITSHYGYYMSSWHILLALSGQQADLPKGTLTFNPKNENPFNYPVLLPGVLGTITSKPSLDGFTITYTLSLLFGELKLQQLGVRDSYYPGTVFVKADQHVQWNDTVYY</sequence>
<dbReference type="InterPro" id="IPR008928">
    <property type="entry name" value="6-hairpin_glycosidase_sf"/>
</dbReference>
<feature type="domain" description="Glycosyl-hydrolase family 116 N-terminal" evidence="3">
    <location>
        <begin position="94"/>
        <end position="468"/>
    </location>
</feature>
<accession>A0AAN8JUN2</accession>
<name>A0AAN8JUN2_PATCE</name>
<dbReference type="InterPro" id="IPR024462">
    <property type="entry name" value="GH116_N"/>
</dbReference>
<dbReference type="EMBL" id="JAZGQO010000007">
    <property type="protein sequence ID" value="KAK6180934.1"/>
    <property type="molecule type" value="Genomic_DNA"/>
</dbReference>
<dbReference type="Pfam" id="PF12215">
    <property type="entry name" value="Glyco_hydr_116N"/>
    <property type="match status" value="1"/>
</dbReference>
<dbReference type="GO" id="GO:0008422">
    <property type="term" value="F:beta-glucosidase activity"/>
    <property type="evidence" value="ECO:0007669"/>
    <property type="project" value="TreeGrafter"/>
</dbReference>
<feature type="domain" description="Glycosyl-hydrolase family 116 catalytic region" evidence="2">
    <location>
        <begin position="598"/>
        <end position="764"/>
    </location>
</feature>
<comment type="caution">
    <text evidence="4">The sequence shown here is derived from an EMBL/GenBank/DDBJ whole genome shotgun (WGS) entry which is preliminary data.</text>
</comment>
<dbReference type="Pfam" id="PF04685">
    <property type="entry name" value="DUF608"/>
    <property type="match status" value="1"/>
</dbReference>
<dbReference type="Proteomes" id="UP001347796">
    <property type="component" value="Unassembled WGS sequence"/>
</dbReference>
<proteinExistence type="predicted"/>
<feature type="chain" id="PRO_5043006635" evidence="1">
    <location>
        <begin position="20"/>
        <end position="959"/>
    </location>
</feature>
<reference evidence="4 5" key="1">
    <citation type="submission" date="2024-01" db="EMBL/GenBank/DDBJ databases">
        <title>The genome of the rayed Mediterranean limpet Patella caerulea (Linnaeus, 1758).</title>
        <authorList>
            <person name="Anh-Thu Weber A."/>
            <person name="Halstead-Nussloch G."/>
        </authorList>
    </citation>
    <scope>NUCLEOTIDE SEQUENCE [LARGE SCALE GENOMIC DNA]</scope>
    <source>
        <strain evidence="4">AATW-2023a</strain>
        <tissue evidence="4">Whole specimen</tissue>
    </source>
</reference>
<dbReference type="InterPro" id="IPR012341">
    <property type="entry name" value="6hp_glycosidase-like_sf"/>
</dbReference>
<feature type="signal peptide" evidence="1">
    <location>
        <begin position="1"/>
        <end position="19"/>
    </location>
</feature>
<evidence type="ECO:0000313" key="4">
    <source>
        <dbReference type="EMBL" id="KAK6180934.1"/>
    </source>
</evidence>
<organism evidence="4 5">
    <name type="scientific">Patella caerulea</name>
    <name type="common">Rayed Mediterranean limpet</name>
    <dbReference type="NCBI Taxonomy" id="87958"/>
    <lineage>
        <taxon>Eukaryota</taxon>
        <taxon>Metazoa</taxon>
        <taxon>Spiralia</taxon>
        <taxon>Lophotrochozoa</taxon>
        <taxon>Mollusca</taxon>
        <taxon>Gastropoda</taxon>
        <taxon>Patellogastropoda</taxon>
        <taxon>Patelloidea</taxon>
        <taxon>Patellidae</taxon>
        <taxon>Patella</taxon>
    </lineage>
</organism>
<gene>
    <name evidence="4" type="ORF">SNE40_008897</name>
</gene>
<dbReference type="PANTHER" id="PTHR12654:SF0">
    <property type="entry name" value="NON-LYSOSOMAL GLUCOSYLCERAMIDASE"/>
    <property type="match status" value="1"/>
</dbReference>
<keyword evidence="1" id="KW-0732">Signal</keyword>
<dbReference type="SUPFAM" id="SSF48208">
    <property type="entry name" value="Six-hairpin glycosidases"/>
    <property type="match status" value="1"/>
</dbReference>
<evidence type="ECO:0000259" key="3">
    <source>
        <dbReference type="Pfam" id="PF12215"/>
    </source>
</evidence>
<evidence type="ECO:0000256" key="1">
    <source>
        <dbReference type="SAM" id="SignalP"/>
    </source>
</evidence>
<dbReference type="Gene3D" id="1.50.10.10">
    <property type="match status" value="1"/>
</dbReference>
<keyword evidence="5" id="KW-1185">Reference proteome</keyword>
<dbReference type="AlphaFoldDB" id="A0AAN8JUN2"/>
<evidence type="ECO:0000259" key="2">
    <source>
        <dbReference type="Pfam" id="PF04685"/>
    </source>
</evidence>